<dbReference type="EMBL" id="RAQK01000002">
    <property type="protein sequence ID" value="RKE93619.1"/>
    <property type="molecule type" value="Genomic_DNA"/>
</dbReference>
<gene>
    <name evidence="2" type="ORF">C8N30_2696</name>
</gene>
<organism evidence="2 3">
    <name type="scientific">Sulfitobacter guttiformis</name>
    <dbReference type="NCBI Taxonomy" id="74349"/>
    <lineage>
        <taxon>Bacteria</taxon>
        <taxon>Pseudomonadati</taxon>
        <taxon>Pseudomonadota</taxon>
        <taxon>Alphaproteobacteria</taxon>
        <taxon>Rhodobacterales</taxon>
        <taxon>Roseobacteraceae</taxon>
        <taxon>Sulfitobacter</taxon>
    </lineage>
</organism>
<dbReference type="STRING" id="1443111.Z949_1829"/>
<comment type="caution">
    <text evidence="2">The sequence shown here is derived from an EMBL/GenBank/DDBJ whole genome shotgun (WGS) entry which is preliminary data.</text>
</comment>
<dbReference type="CDD" id="cd02976">
    <property type="entry name" value="NrdH"/>
    <property type="match status" value="1"/>
</dbReference>
<dbReference type="AlphaFoldDB" id="A0A420DHC3"/>
<protein>
    <submittedName>
        <fullName evidence="2">Glutaredoxin</fullName>
    </submittedName>
</protein>
<sequence>MAYEINTMELEAALGGPDSGKVVSEIVDALIEDGQAGSSEEALGLVSEHINLASKAKITIYTGDGCQQCIATIRSFDEAGIIYRKVNIIQDMAAWYRLRNAGMRALPVVQFDDEILWSGFRPDMIEKLMHSESRRLVAYQAPASIPKTSIAHNF</sequence>
<reference evidence="2 3" key="1">
    <citation type="submission" date="2018-09" db="EMBL/GenBank/DDBJ databases">
        <title>Genomic Encyclopedia of Archaeal and Bacterial Type Strains, Phase II (KMG-II): from individual species to whole genera.</title>
        <authorList>
            <person name="Goeker M."/>
        </authorList>
    </citation>
    <scope>NUCLEOTIDE SEQUENCE [LARGE SCALE GENOMIC DNA]</scope>
    <source>
        <strain evidence="2 3">DSM 11458</strain>
    </source>
</reference>
<name>A0A420DHC3_9RHOB</name>
<dbReference type="Gene3D" id="3.40.30.10">
    <property type="entry name" value="Glutaredoxin"/>
    <property type="match status" value="1"/>
</dbReference>
<dbReference type="Pfam" id="PF00462">
    <property type="entry name" value="Glutaredoxin"/>
    <property type="match status" value="1"/>
</dbReference>
<keyword evidence="3" id="KW-1185">Reference proteome</keyword>
<dbReference type="RefSeq" id="WP_198021477.1">
    <property type="nucleotide sequence ID" value="NZ_RAQK01000002.1"/>
</dbReference>
<dbReference type="InterPro" id="IPR002109">
    <property type="entry name" value="Glutaredoxin"/>
</dbReference>
<evidence type="ECO:0000259" key="1">
    <source>
        <dbReference type="Pfam" id="PF00462"/>
    </source>
</evidence>
<proteinExistence type="predicted"/>
<evidence type="ECO:0000313" key="2">
    <source>
        <dbReference type="EMBL" id="RKE93619.1"/>
    </source>
</evidence>
<dbReference type="SUPFAM" id="SSF52833">
    <property type="entry name" value="Thioredoxin-like"/>
    <property type="match status" value="1"/>
</dbReference>
<dbReference type="PROSITE" id="PS51354">
    <property type="entry name" value="GLUTAREDOXIN_2"/>
    <property type="match status" value="1"/>
</dbReference>
<evidence type="ECO:0000313" key="3">
    <source>
        <dbReference type="Proteomes" id="UP000284407"/>
    </source>
</evidence>
<accession>A0A420DHC3</accession>
<feature type="domain" description="Glutaredoxin" evidence="1">
    <location>
        <begin position="58"/>
        <end position="114"/>
    </location>
</feature>
<dbReference type="InterPro" id="IPR036249">
    <property type="entry name" value="Thioredoxin-like_sf"/>
</dbReference>
<dbReference type="Proteomes" id="UP000284407">
    <property type="component" value="Unassembled WGS sequence"/>
</dbReference>